<dbReference type="Pfam" id="PF14257">
    <property type="entry name" value="DUF4349"/>
    <property type="match status" value="1"/>
</dbReference>
<feature type="domain" description="DUF4349" evidence="2">
    <location>
        <begin position="105"/>
        <end position="316"/>
    </location>
</feature>
<evidence type="ECO:0000313" key="3">
    <source>
        <dbReference type="EMBL" id="OGZ08253.1"/>
    </source>
</evidence>
<feature type="transmembrane region" description="Helical" evidence="1">
    <location>
        <begin position="295"/>
        <end position="320"/>
    </location>
</feature>
<evidence type="ECO:0000256" key="1">
    <source>
        <dbReference type="SAM" id="Phobius"/>
    </source>
</evidence>
<evidence type="ECO:0000313" key="4">
    <source>
        <dbReference type="Proteomes" id="UP000177996"/>
    </source>
</evidence>
<dbReference type="EMBL" id="MHLL01000039">
    <property type="protein sequence ID" value="OGZ08253.1"/>
    <property type="molecule type" value="Genomic_DNA"/>
</dbReference>
<dbReference type="AlphaFoldDB" id="A0A1G2D3U8"/>
<keyword evidence="1" id="KW-1133">Transmembrane helix</keyword>
<reference evidence="3 4" key="1">
    <citation type="journal article" date="2016" name="Nat. Commun.">
        <title>Thousands of microbial genomes shed light on interconnected biogeochemical processes in an aquifer system.</title>
        <authorList>
            <person name="Anantharaman K."/>
            <person name="Brown C.T."/>
            <person name="Hug L.A."/>
            <person name="Sharon I."/>
            <person name="Castelle C.J."/>
            <person name="Probst A.J."/>
            <person name="Thomas B.C."/>
            <person name="Singh A."/>
            <person name="Wilkins M.J."/>
            <person name="Karaoz U."/>
            <person name="Brodie E.L."/>
            <person name="Williams K.H."/>
            <person name="Hubbard S.S."/>
            <person name="Banfield J.F."/>
        </authorList>
    </citation>
    <scope>NUCLEOTIDE SEQUENCE [LARGE SCALE GENOMIC DNA]</scope>
</reference>
<gene>
    <name evidence="3" type="ORF">A3D65_02790</name>
</gene>
<name>A0A1G2D3U8_9BACT</name>
<evidence type="ECO:0000259" key="2">
    <source>
        <dbReference type="Pfam" id="PF14257"/>
    </source>
</evidence>
<accession>A0A1G2D3U8</accession>
<keyword evidence="1" id="KW-0472">Membrane</keyword>
<proteinExistence type="predicted"/>
<dbReference type="STRING" id="1798661.A3D65_02790"/>
<dbReference type="InterPro" id="IPR025645">
    <property type="entry name" value="DUF4349"/>
</dbReference>
<keyword evidence="1" id="KW-0812">Transmembrane</keyword>
<organism evidence="3 4">
    <name type="scientific">Candidatus Lloydbacteria bacterium RIFCSPHIGHO2_02_FULL_50_13</name>
    <dbReference type="NCBI Taxonomy" id="1798661"/>
    <lineage>
        <taxon>Bacteria</taxon>
        <taxon>Candidatus Lloydiibacteriota</taxon>
    </lineage>
</organism>
<dbReference type="Proteomes" id="UP000177996">
    <property type="component" value="Unassembled WGS sequence"/>
</dbReference>
<sequence>MSQFKLPVISWKKGAIILGVLVVIIFVLSGSTNQRVSQSSTDSSGGGVSSYGAPMMSATSPYGGGEGSYEKGMAYPDAERGVAELSIASMPPVPGPDNAPAGEEKVIKSASLELTVANVDNAAKEINALRLRVGGQIGNSNFREYSSGSRSGEITIWVPSARFDEAMAELKRLALRVDNESIAASDVSAQFVDLEARLKTLRAAEEQYLEIMKRSGKLSDVLDVTRELSNTRTQIEQIEGRRDYLSRQVALSSISITLTQEASPSDLSDEWRPLAVLKAAAKETLAGLTDFLDDVLVLLVALPLLLLKFAFYGGILWLLWRGGRAIYVRLQKGALPPAA</sequence>
<protein>
    <recommendedName>
        <fullName evidence="2">DUF4349 domain-containing protein</fullName>
    </recommendedName>
</protein>
<comment type="caution">
    <text evidence="3">The sequence shown here is derived from an EMBL/GenBank/DDBJ whole genome shotgun (WGS) entry which is preliminary data.</text>
</comment>